<proteinExistence type="predicted"/>
<comment type="caution">
    <text evidence="1">The sequence shown here is derived from an EMBL/GenBank/DDBJ whole genome shotgun (WGS) entry which is preliminary data.</text>
</comment>
<gene>
    <name evidence="1" type="ORF">THERMOS_1435</name>
</gene>
<evidence type="ECO:0000313" key="2">
    <source>
        <dbReference type="Proteomes" id="UP000643672"/>
    </source>
</evidence>
<reference evidence="1 2" key="1">
    <citation type="submission" date="2020-05" db="EMBL/GenBank/DDBJ databases">
        <authorList>
            <person name="Petersen J."/>
            <person name="Sayavedra L."/>
        </authorList>
    </citation>
    <scope>NUCLEOTIDE SEQUENCE [LARGE SCALE GENOMIC DNA]</scope>
    <source>
        <strain evidence="1">B thermophilus SOXS</strain>
    </source>
</reference>
<sequence length="159" mass="18808">MTFLFEIMNYQGKFPVYRNATRLVVETESAVKDFPRYKKYTLGSEMRTFVYDLLTVMLYTINNKNDRKQLIKKAHQFSKVLKIQIAKQISDLSFKVFETLASLVINLSKQCKTSCNTSISIKQSNAHIYPKFIYFIFEKWCKLEILSVNQIKQQHPLRM</sequence>
<protein>
    <submittedName>
        <fullName evidence="1">Uncharacterized protein</fullName>
    </submittedName>
</protein>
<name>A0A8H9CH13_9GAMM</name>
<organism evidence="1 2">
    <name type="scientific">Bathymodiolus thermophilus thioautotrophic gill symbiont</name>
    <dbReference type="NCBI Taxonomy" id="2360"/>
    <lineage>
        <taxon>Bacteria</taxon>
        <taxon>Pseudomonadati</taxon>
        <taxon>Pseudomonadota</taxon>
        <taxon>Gammaproteobacteria</taxon>
        <taxon>sulfur-oxidizing symbionts</taxon>
    </lineage>
</organism>
<dbReference type="EMBL" id="CAESAQ020000076">
    <property type="protein sequence ID" value="CAB5501732.1"/>
    <property type="molecule type" value="Genomic_DNA"/>
</dbReference>
<accession>A0A8H9CH13</accession>
<dbReference type="AlphaFoldDB" id="A0A8H9CH13"/>
<evidence type="ECO:0000313" key="1">
    <source>
        <dbReference type="EMBL" id="CAB5501732.1"/>
    </source>
</evidence>
<dbReference type="Proteomes" id="UP000643672">
    <property type="component" value="Unassembled WGS sequence"/>
</dbReference>
<keyword evidence="2" id="KW-1185">Reference proteome</keyword>